<evidence type="ECO:0000313" key="6">
    <source>
        <dbReference type="EMBL" id="SFI89326.1"/>
    </source>
</evidence>
<dbReference type="SUPFAM" id="SSF46689">
    <property type="entry name" value="Homeodomain-like"/>
    <property type="match status" value="1"/>
</dbReference>
<dbReference type="InterPro" id="IPR001647">
    <property type="entry name" value="HTH_TetR"/>
</dbReference>
<feature type="domain" description="HTH tetR-type" evidence="5">
    <location>
        <begin position="10"/>
        <end position="70"/>
    </location>
</feature>
<proteinExistence type="predicted"/>
<dbReference type="PROSITE" id="PS50977">
    <property type="entry name" value="HTH_TETR_2"/>
    <property type="match status" value="1"/>
</dbReference>
<accession>A0A1I3LY16</accession>
<dbReference type="PANTHER" id="PTHR47506:SF7">
    <property type="entry name" value="TRANSCRIPTIONAL REGULATORY PROTEIN"/>
    <property type="match status" value="1"/>
</dbReference>
<keyword evidence="3" id="KW-0804">Transcription</keyword>
<evidence type="ECO:0000256" key="2">
    <source>
        <dbReference type="ARBA" id="ARBA00023125"/>
    </source>
</evidence>
<dbReference type="GO" id="GO:0003677">
    <property type="term" value="F:DNA binding"/>
    <property type="evidence" value="ECO:0007669"/>
    <property type="project" value="UniProtKB-UniRule"/>
</dbReference>
<sequence length="197" mass="20796">MGRYAQGHKEESRARIVAAIGRGFRRQGYGGSGVDGLAREAGVTHGAFYGHFRSKAEAFGAAVTAGLSGLRQGVERSREEHGAGWVAAFAARYMGFKRTCELGDACTLQSLSAEIERTDPTTRAAYEVELRRVMEAVAAGLVNGTEAERRARAWVMLSVLVGGATLARAVPGEETSEEIAEAVQRAVLGLAEGKPGG</sequence>
<dbReference type="PANTHER" id="PTHR47506">
    <property type="entry name" value="TRANSCRIPTIONAL REGULATORY PROTEIN"/>
    <property type="match status" value="1"/>
</dbReference>
<dbReference type="Gene3D" id="1.10.357.10">
    <property type="entry name" value="Tetracycline Repressor, domain 2"/>
    <property type="match status" value="1"/>
</dbReference>
<dbReference type="SUPFAM" id="SSF48498">
    <property type="entry name" value="Tetracyclin repressor-like, C-terminal domain"/>
    <property type="match status" value="1"/>
</dbReference>
<keyword evidence="1" id="KW-0805">Transcription regulation</keyword>
<protein>
    <submittedName>
        <fullName evidence="6">Transcriptional regulator, TetR family</fullName>
    </submittedName>
</protein>
<name>A0A1I3LY16_9BURK</name>
<dbReference type="OrthoDB" id="9798857at2"/>
<dbReference type="PRINTS" id="PR00455">
    <property type="entry name" value="HTHTETR"/>
</dbReference>
<evidence type="ECO:0000256" key="3">
    <source>
        <dbReference type="ARBA" id="ARBA00023163"/>
    </source>
</evidence>
<evidence type="ECO:0000256" key="4">
    <source>
        <dbReference type="PROSITE-ProRule" id="PRU00335"/>
    </source>
</evidence>
<evidence type="ECO:0000256" key="1">
    <source>
        <dbReference type="ARBA" id="ARBA00023015"/>
    </source>
</evidence>
<gene>
    <name evidence="6" type="ORF">SAMN05192543_104609</name>
</gene>
<reference evidence="6 7" key="1">
    <citation type="submission" date="2016-10" db="EMBL/GenBank/DDBJ databases">
        <authorList>
            <person name="de Groot N.N."/>
        </authorList>
    </citation>
    <scope>NUCLEOTIDE SEQUENCE [LARGE SCALE GENOMIC DNA]</scope>
    <source>
        <strain evidence="6 7">LMG 23650</strain>
    </source>
</reference>
<organism evidence="6 7">
    <name type="scientific">Paraburkholderia megapolitana</name>
    <dbReference type="NCBI Taxonomy" id="420953"/>
    <lineage>
        <taxon>Bacteria</taxon>
        <taxon>Pseudomonadati</taxon>
        <taxon>Pseudomonadota</taxon>
        <taxon>Betaproteobacteria</taxon>
        <taxon>Burkholderiales</taxon>
        <taxon>Burkholderiaceae</taxon>
        <taxon>Paraburkholderia</taxon>
    </lineage>
</organism>
<evidence type="ECO:0000259" key="5">
    <source>
        <dbReference type="PROSITE" id="PS50977"/>
    </source>
</evidence>
<dbReference type="InterPro" id="IPR036271">
    <property type="entry name" value="Tet_transcr_reg_TetR-rel_C_sf"/>
</dbReference>
<dbReference type="STRING" id="420953.SAMN05192543_104609"/>
<feature type="DNA-binding region" description="H-T-H motif" evidence="4">
    <location>
        <begin position="33"/>
        <end position="52"/>
    </location>
</feature>
<dbReference type="Proteomes" id="UP000199548">
    <property type="component" value="Unassembled WGS sequence"/>
</dbReference>
<dbReference type="EMBL" id="FOQU01000004">
    <property type="protein sequence ID" value="SFI89326.1"/>
    <property type="molecule type" value="Genomic_DNA"/>
</dbReference>
<dbReference type="Gene3D" id="1.10.10.60">
    <property type="entry name" value="Homeodomain-like"/>
    <property type="match status" value="1"/>
</dbReference>
<keyword evidence="7" id="KW-1185">Reference proteome</keyword>
<dbReference type="RefSeq" id="WP_091012756.1">
    <property type="nucleotide sequence ID" value="NZ_CP041743.1"/>
</dbReference>
<evidence type="ECO:0000313" key="7">
    <source>
        <dbReference type="Proteomes" id="UP000199548"/>
    </source>
</evidence>
<dbReference type="AlphaFoldDB" id="A0A1I3LY16"/>
<dbReference type="Pfam" id="PF00440">
    <property type="entry name" value="TetR_N"/>
    <property type="match status" value="1"/>
</dbReference>
<keyword evidence="2 4" id="KW-0238">DNA-binding</keyword>
<dbReference type="InterPro" id="IPR009057">
    <property type="entry name" value="Homeodomain-like_sf"/>
</dbReference>